<dbReference type="Pfam" id="PF12819">
    <property type="entry name" value="Malectin_like"/>
    <property type="match status" value="1"/>
</dbReference>
<keyword evidence="2" id="KW-0433">Leucine-rich repeat</keyword>
<evidence type="ECO:0000259" key="10">
    <source>
        <dbReference type="Pfam" id="PF12819"/>
    </source>
</evidence>
<evidence type="ECO:0000313" key="11">
    <source>
        <dbReference type="EMBL" id="TYH85397.1"/>
    </source>
</evidence>
<keyword evidence="6" id="KW-1133">Transmembrane helix</keyword>
<comment type="subcellular location">
    <subcellularLocation>
        <location evidence="1">Membrane</location>
        <topology evidence="1">Single-pass membrane protein</topology>
    </subcellularLocation>
</comment>
<evidence type="ECO:0000256" key="6">
    <source>
        <dbReference type="ARBA" id="ARBA00022989"/>
    </source>
</evidence>
<dbReference type="PANTHER" id="PTHR45631:SF45">
    <property type="entry name" value="LEUCINE-RICH REPEAT (LRR) FAMILY PROTEIN"/>
    <property type="match status" value="1"/>
</dbReference>
<keyword evidence="3" id="KW-0812">Transmembrane</keyword>
<evidence type="ECO:0000256" key="1">
    <source>
        <dbReference type="ARBA" id="ARBA00004167"/>
    </source>
</evidence>
<dbReference type="InterPro" id="IPR001611">
    <property type="entry name" value="Leu-rich_rpt"/>
</dbReference>
<evidence type="ECO:0000256" key="3">
    <source>
        <dbReference type="ARBA" id="ARBA00022692"/>
    </source>
</evidence>
<dbReference type="GO" id="GO:0016020">
    <property type="term" value="C:membrane"/>
    <property type="evidence" value="ECO:0007669"/>
    <property type="project" value="UniProtKB-SubCell"/>
</dbReference>
<proteinExistence type="predicted"/>
<keyword evidence="4 9" id="KW-0732">Signal</keyword>
<evidence type="ECO:0000313" key="12">
    <source>
        <dbReference type="Proteomes" id="UP000322667"/>
    </source>
</evidence>
<feature type="domain" description="Malectin-like" evidence="10">
    <location>
        <begin position="30"/>
        <end position="286"/>
    </location>
</feature>
<sequence>MYVSIFLPWLLTIPFLVHSSPDQQPKGLLINCGFDVKQTVKETGLTYIPDDGFTFSGNKTSLDAKNLLPILSTLRYFPDKAARKYCYTFQAIKGLKYLVRTIYYYGGFDGGKEPPVFDQIDYANGLSSYYEIILVAHIKTLSVCIARNNQTVSSPFISAIEVISLDDSMYNSTDLGAYALVTVARSSFGNEDTISFPEDPYYRLWQPFKDDSTDVVSSQSSITTSEFWNKPPAEAFVTAITMSTTKKLDVQWPPGLLPSTRYHVSLYFRDDRNSKTNTWRVFSILVILIPDTKSSIAPLINAGEIYQLMPSYFPITSFGIRHNVMAMEELARGFDNPPLDWSGDPCLPRENSWTGVSCSQEKMPRIISLQLTNLGLTGILAPTVNNLTALHHLWLEDNQISGSIPEMNSVDQLETLHLESNNFTGPIPKSLATLQYLREIFLQHNKLDGPIPQELQGRKGLHIL</sequence>
<dbReference type="Pfam" id="PF00560">
    <property type="entry name" value="LRR_1"/>
    <property type="match status" value="1"/>
</dbReference>
<evidence type="ECO:0000256" key="9">
    <source>
        <dbReference type="SAM" id="SignalP"/>
    </source>
</evidence>
<dbReference type="EMBL" id="CM017624">
    <property type="protein sequence ID" value="TYH85397.1"/>
    <property type="molecule type" value="Genomic_DNA"/>
</dbReference>
<organism evidence="11 12">
    <name type="scientific">Gossypium tomentosum</name>
    <name type="common">Hawaiian cotton</name>
    <name type="synonym">Gossypium sandvicense</name>
    <dbReference type="NCBI Taxonomy" id="34277"/>
    <lineage>
        <taxon>Eukaryota</taxon>
        <taxon>Viridiplantae</taxon>
        <taxon>Streptophyta</taxon>
        <taxon>Embryophyta</taxon>
        <taxon>Tracheophyta</taxon>
        <taxon>Spermatophyta</taxon>
        <taxon>Magnoliopsida</taxon>
        <taxon>eudicotyledons</taxon>
        <taxon>Gunneridae</taxon>
        <taxon>Pentapetalae</taxon>
        <taxon>rosids</taxon>
        <taxon>malvids</taxon>
        <taxon>Malvales</taxon>
        <taxon>Malvaceae</taxon>
        <taxon>Malvoideae</taxon>
        <taxon>Gossypium</taxon>
    </lineage>
</organism>
<evidence type="ECO:0000256" key="4">
    <source>
        <dbReference type="ARBA" id="ARBA00022729"/>
    </source>
</evidence>
<dbReference type="PANTHER" id="PTHR45631">
    <property type="entry name" value="OS07G0107800 PROTEIN-RELATED"/>
    <property type="match status" value="1"/>
</dbReference>
<dbReference type="InterPro" id="IPR024788">
    <property type="entry name" value="Malectin-like_Carb-bd_dom"/>
</dbReference>
<dbReference type="SUPFAM" id="SSF52058">
    <property type="entry name" value="L domain-like"/>
    <property type="match status" value="1"/>
</dbReference>
<dbReference type="FunFam" id="3.80.10.10:FF:000129">
    <property type="entry name" value="Leucine-rich repeat receptor-like kinase"/>
    <property type="match status" value="1"/>
</dbReference>
<feature type="signal peptide" evidence="9">
    <location>
        <begin position="1"/>
        <end position="19"/>
    </location>
</feature>
<dbReference type="Gene3D" id="3.80.10.10">
    <property type="entry name" value="Ribonuclease Inhibitor"/>
    <property type="match status" value="1"/>
</dbReference>
<name>A0A5D2M249_GOSTO</name>
<keyword evidence="5" id="KW-0677">Repeat</keyword>
<evidence type="ECO:0000256" key="8">
    <source>
        <dbReference type="ARBA" id="ARBA00023170"/>
    </source>
</evidence>
<dbReference type="Proteomes" id="UP000322667">
    <property type="component" value="Chromosome D02"/>
</dbReference>
<keyword evidence="8" id="KW-0675">Receptor</keyword>
<feature type="chain" id="PRO_5022933909" description="Malectin-like domain-containing protein" evidence="9">
    <location>
        <begin position="20"/>
        <end position="464"/>
    </location>
</feature>
<evidence type="ECO:0000256" key="5">
    <source>
        <dbReference type="ARBA" id="ARBA00022737"/>
    </source>
</evidence>
<reference evidence="11 12" key="1">
    <citation type="submission" date="2019-07" db="EMBL/GenBank/DDBJ databases">
        <title>WGS assembly of Gossypium tomentosum.</title>
        <authorList>
            <person name="Chen Z.J."/>
            <person name="Sreedasyam A."/>
            <person name="Ando A."/>
            <person name="Song Q."/>
            <person name="De L."/>
            <person name="Hulse-Kemp A."/>
            <person name="Ding M."/>
            <person name="Ye W."/>
            <person name="Kirkbride R."/>
            <person name="Jenkins J."/>
            <person name="Plott C."/>
            <person name="Lovell J."/>
            <person name="Lin Y.-M."/>
            <person name="Vaughn R."/>
            <person name="Liu B."/>
            <person name="Li W."/>
            <person name="Simpson S."/>
            <person name="Scheffler B."/>
            <person name="Saski C."/>
            <person name="Grover C."/>
            <person name="Hu G."/>
            <person name="Conover J."/>
            <person name="Carlson J."/>
            <person name="Shu S."/>
            <person name="Boston L."/>
            <person name="Williams M."/>
            <person name="Peterson D."/>
            <person name="Mcgee K."/>
            <person name="Jones D."/>
            <person name="Wendel J."/>
            <person name="Stelly D."/>
            <person name="Grimwood J."/>
            <person name="Schmutz J."/>
        </authorList>
    </citation>
    <scope>NUCLEOTIDE SEQUENCE [LARGE SCALE GENOMIC DNA]</scope>
    <source>
        <strain evidence="11">7179.01</strain>
    </source>
</reference>
<dbReference type="InterPro" id="IPR032675">
    <property type="entry name" value="LRR_dom_sf"/>
</dbReference>
<evidence type="ECO:0000256" key="7">
    <source>
        <dbReference type="ARBA" id="ARBA00023136"/>
    </source>
</evidence>
<dbReference type="AlphaFoldDB" id="A0A5D2M249"/>
<evidence type="ECO:0000256" key="2">
    <source>
        <dbReference type="ARBA" id="ARBA00022614"/>
    </source>
</evidence>
<gene>
    <name evidence="11" type="ORF">ES332_D02G263800v1</name>
</gene>
<accession>A0A5D2M249</accession>
<protein>
    <recommendedName>
        <fullName evidence="10">Malectin-like domain-containing protein</fullName>
    </recommendedName>
</protein>
<keyword evidence="7" id="KW-0472">Membrane</keyword>
<keyword evidence="12" id="KW-1185">Reference proteome</keyword>